<evidence type="ECO:0000256" key="3">
    <source>
        <dbReference type="ARBA" id="ARBA00012401"/>
    </source>
</evidence>
<protein>
    <recommendedName>
        <fullName evidence="3">receptor protein serine/threonine kinase</fullName>
        <ecNumber evidence="3">2.7.11.30</ecNumber>
    </recommendedName>
</protein>
<dbReference type="PROSITE" id="PS00108">
    <property type="entry name" value="PROTEIN_KINASE_ST"/>
    <property type="match status" value="1"/>
</dbReference>
<keyword evidence="19" id="KW-1185">Reference proteome</keyword>
<name>A0A7R8ZXM2_9CRUS</name>
<accession>A0A7R8ZXM2</accession>
<dbReference type="GO" id="GO:0005524">
    <property type="term" value="F:ATP binding"/>
    <property type="evidence" value="ECO:0007669"/>
    <property type="project" value="UniProtKB-UniRule"/>
</dbReference>
<keyword evidence="4 15" id="KW-0723">Serine/threonine-protein kinase</keyword>
<dbReference type="GO" id="GO:0004675">
    <property type="term" value="F:transmembrane receptor protein serine/threonine kinase activity"/>
    <property type="evidence" value="ECO:0007669"/>
    <property type="project" value="UniProtKB-EC"/>
</dbReference>
<dbReference type="PROSITE" id="PS00107">
    <property type="entry name" value="PROTEIN_KINASE_ATP"/>
    <property type="match status" value="1"/>
</dbReference>
<evidence type="ECO:0000256" key="9">
    <source>
        <dbReference type="ARBA" id="ARBA00022777"/>
    </source>
</evidence>
<evidence type="ECO:0000256" key="1">
    <source>
        <dbReference type="ARBA" id="ARBA00004479"/>
    </source>
</evidence>
<dbReference type="GO" id="GO:0043235">
    <property type="term" value="C:receptor complex"/>
    <property type="evidence" value="ECO:0007669"/>
    <property type="project" value="TreeGrafter"/>
</dbReference>
<keyword evidence="13" id="KW-0675">Receptor</keyword>
<dbReference type="EC" id="2.7.11.30" evidence="3"/>
<evidence type="ECO:0000256" key="2">
    <source>
        <dbReference type="ARBA" id="ARBA00009605"/>
    </source>
</evidence>
<dbReference type="PANTHER" id="PTHR23255">
    <property type="entry name" value="TRANSFORMING GROWTH FACTOR-BETA RECEPTOR TYPE I AND II"/>
    <property type="match status" value="1"/>
</dbReference>
<keyword evidence="10 14" id="KW-0067">ATP-binding</keyword>
<keyword evidence="11" id="KW-1133">Transmembrane helix</keyword>
<keyword evidence="8 14" id="KW-0547">Nucleotide-binding</keyword>
<dbReference type="EMBL" id="CAJPEV010000014">
    <property type="protein sequence ID" value="CAG0878712.1"/>
    <property type="molecule type" value="Genomic_DNA"/>
</dbReference>
<dbReference type="PANTHER" id="PTHR23255:SF106">
    <property type="entry name" value="RECEPTOR PROTEIN SERINE_THREONINE KINASE"/>
    <property type="match status" value="1"/>
</dbReference>
<evidence type="ECO:0000256" key="16">
    <source>
        <dbReference type="SAM" id="SignalP"/>
    </source>
</evidence>
<keyword evidence="5" id="KW-0808">Transferase</keyword>
<dbReference type="SUPFAM" id="SSF57302">
    <property type="entry name" value="Snake toxin-like"/>
    <property type="match status" value="1"/>
</dbReference>
<feature type="binding site" evidence="14">
    <location>
        <position position="153"/>
    </location>
    <ligand>
        <name>ATP</name>
        <dbReference type="ChEBI" id="CHEBI:30616"/>
    </ligand>
</feature>
<dbReference type="InterPro" id="IPR000719">
    <property type="entry name" value="Prot_kinase_dom"/>
</dbReference>
<evidence type="ECO:0000256" key="8">
    <source>
        <dbReference type="ARBA" id="ARBA00022741"/>
    </source>
</evidence>
<dbReference type="OrthoDB" id="69842at2759"/>
<evidence type="ECO:0000313" key="19">
    <source>
        <dbReference type="Proteomes" id="UP000677054"/>
    </source>
</evidence>
<keyword evidence="9" id="KW-0418">Kinase</keyword>
<dbReference type="InterPro" id="IPR008271">
    <property type="entry name" value="Ser/Thr_kinase_AS"/>
</dbReference>
<feature type="domain" description="Protein kinase" evidence="17">
    <location>
        <begin position="126"/>
        <end position="413"/>
    </location>
</feature>
<evidence type="ECO:0000256" key="11">
    <source>
        <dbReference type="ARBA" id="ARBA00022989"/>
    </source>
</evidence>
<evidence type="ECO:0000256" key="12">
    <source>
        <dbReference type="ARBA" id="ARBA00023136"/>
    </source>
</evidence>
<gene>
    <name evidence="18" type="ORF">DSTB1V02_LOCUS229</name>
</gene>
<keyword evidence="7 16" id="KW-0732">Signal</keyword>
<dbReference type="FunFam" id="3.30.200.20:FF:000094">
    <property type="entry name" value="Serine/threonine-protein kinase receptor"/>
    <property type="match status" value="1"/>
</dbReference>
<dbReference type="SMART" id="SM00220">
    <property type="entry name" value="S_TKc"/>
    <property type="match status" value="1"/>
</dbReference>
<comment type="similarity">
    <text evidence="2">Belongs to the protein kinase superfamily. TKL Ser/Thr protein kinase family. TGFB receptor subfamily.</text>
</comment>
<evidence type="ECO:0000256" key="10">
    <source>
        <dbReference type="ARBA" id="ARBA00022840"/>
    </source>
</evidence>
<dbReference type="SUPFAM" id="SSF56112">
    <property type="entry name" value="Protein kinase-like (PK-like)"/>
    <property type="match status" value="1"/>
</dbReference>
<dbReference type="Gene3D" id="3.30.200.20">
    <property type="entry name" value="Phosphorylase Kinase, domain 1"/>
    <property type="match status" value="1"/>
</dbReference>
<dbReference type="Pfam" id="PF01064">
    <property type="entry name" value="Activin_recp"/>
    <property type="match status" value="1"/>
</dbReference>
<reference evidence="18" key="1">
    <citation type="submission" date="2020-11" db="EMBL/GenBank/DDBJ databases">
        <authorList>
            <person name="Tran Van P."/>
        </authorList>
    </citation>
    <scope>NUCLEOTIDE SEQUENCE</scope>
</reference>
<dbReference type="Pfam" id="PF00069">
    <property type="entry name" value="Pkinase"/>
    <property type="match status" value="1"/>
</dbReference>
<keyword evidence="6" id="KW-0812">Transmembrane</keyword>
<dbReference type="PROSITE" id="PS50011">
    <property type="entry name" value="PROTEIN_KINASE_DOM"/>
    <property type="match status" value="1"/>
</dbReference>
<dbReference type="Gene3D" id="2.10.60.10">
    <property type="entry name" value="CD59"/>
    <property type="match status" value="1"/>
</dbReference>
<dbReference type="InterPro" id="IPR017441">
    <property type="entry name" value="Protein_kinase_ATP_BS"/>
</dbReference>
<dbReference type="InterPro" id="IPR011009">
    <property type="entry name" value="Kinase-like_dom_sf"/>
</dbReference>
<evidence type="ECO:0000256" key="6">
    <source>
        <dbReference type="ARBA" id="ARBA00022692"/>
    </source>
</evidence>
<dbReference type="GO" id="GO:0005886">
    <property type="term" value="C:plasma membrane"/>
    <property type="evidence" value="ECO:0007669"/>
    <property type="project" value="TreeGrafter"/>
</dbReference>
<evidence type="ECO:0000313" key="18">
    <source>
        <dbReference type="EMBL" id="CAD7240198.1"/>
    </source>
</evidence>
<keyword evidence="12" id="KW-0472">Membrane</keyword>
<dbReference type="InterPro" id="IPR000472">
    <property type="entry name" value="Activin_recp"/>
</dbReference>
<feature type="signal peptide" evidence="16">
    <location>
        <begin position="1"/>
        <end position="22"/>
    </location>
</feature>
<sequence>MRRKSGFFFLTEAMSVLALSSALKCHCDSCEDNNLTCQTSGFCMATSSFSEDKVHTGYSCADSKGDPWLQNVHDTRCETGEAGADTRVYCCKTQDFCNKHLPSYMKIATGNGGLPLLMQRSIACQIQLVDVIGKGRFGEVWHGKWKSEKVAVKIFSTLEEESWRREVEIYHTANLHHESILTFIAADNKDDGLRTQLWLVTAYHPLGTLYDFLSQNVISLVEMRNLAISLVSGLAYLHMEIIGTRGKPSIAHRDLKSKNILLKSREKCVIADFGLALHHYSYTGNMDPVANLQVGTKRYMAPEVLDASISSIHFESFLHADMYGLGLVLWEIASRCIIDFVPGQREASVFLTSSQLGKIQLTKKRRPPGCRFVSPVKPWKCLPSSNWASAFQIQSSENPESCSLQVPMLKFAG</sequence>
<evidence type="ECO:0000259" key="17">
    <source>
        <dbReference type="PROSITE" id="PS50011"/>
    </source>
</evidence>
<dbReference type="Gene3D" id="1.10.510.10">
    <property type="entry name" value="Transferase(Phosphotransferase) domain 1"/>
    <property type="match status" value="1"/>
</dbReference>
<organism evidence="18">
    <name type="scientific">Darwinula stevensoni</name>
    <dbReference type="NCBI Taxonomy" id="69355"/>
    <lineage>
        <taxon>Eukaryota</taxon>
        <taxon>Metazoa</taxon>
        <taxon>Ecdysozoa</taxon>
        <taxon>Arthropoda</taxon>
        <taxon>Crustacea</taxon>
        <taxon>Oligostraca</taxon>
        <taxon>Ostracoda</taxon>
        <taxon>Podocopa</taxon>
        <taxon>Podocopida</taxon>
        <taxon>Darwinulocopina</taxon>
        <taxon>Darwinuloidea</taxon>
        <taxon>Darwinulidae</taxon>
        <taxon>Darwinula</taxon>
    </lineage>
</organism>
<evidence type="ECO:0000256" key="7">
    <source>
        <dbReference type="ARBA" id="ARBA00022729"/>
    </source>
</evidence>
<dbReference type="EMBL" id="LR899531">
    <property type="protein sequence ID" value="CAD7240198.1"/>
    <property type="molecule type" value="Genomic_DNA"/>
</dbReference>
<evidence type="ECO:0000256" key="13">
    <source>
        <dbReference type="ARBA" id="ARBA00023170"/>
    </source>
</evidence>
<dbReference type="InterPro" id="IPR000333">
    <property type="entry name" value="TGFB_receptor"/>
</dbReference>
<dbReference type="Proteomes" id="UP000677054">
    <property type="component" value="Unassembled WGS sequence"/>
</dbReference>
<dbReference type="InterPro" id="IPR045860">
    <property type="entry name" value="Snake_toxin-like_sf"/>
</dbReference>
<comment type="subcellular location">
    <subcellularLocation>
        <location evidence="1">Membrane</location>
        <topology evidence="1">Single-pass type I membrane protein</topology>
    </subcellularLocation>
</comment>
<proteinExistence type="inferred from homology"/>
<evidence type="ECO:0000256" key="15">
    <source>
        <dbReference type="RuleBase" id="RU000304"/>
    </source>
</evidence>
<evidence type="ECO:0000256" key="4">
    <source>
        <dbReference type="ARBA" id="ARBA00022527"/>
    </source>
</evidence>
<dbReference type="GO" id="GO:0071363">
    <property type="term" value="P:cellular response to growth factor stimulus"/>
    <property type="evidence" value="ECO:0007669"/>
    <property type="project" value="TreeGrafter"/>
</dbReference>
<evidence type="ECO:0000256" key="14">
    <source>
        <dbReference type="PROSITE-ProRule" id="PRU10141"/>
    </source>
</evidence>
<dbReference type="AlphaFoldDB" id="A0A7R8ZXM2"/>
<feature type="chain" id="PRO_5036209587" description="receptor protein serine/threonine kinase" evidence="16">
    <location>
        <begin position="23"/>
        <end position="413"/>
    </location>
</feature>
<evidence type="ECO:0000256" key="5">
    <source>
        <dbReference type="ARBA" id="ARBA00022679"/>
    </source>
</evidence>